<proteinExistence type="predicted"/>
<protein>
    <submittedName>
        <fullName evidence="3">Uncharacterized protein</fullName>
    </submittedName>
</protein>
<keyword evidence="2" id="KW-0812">Transmembrane</keyword>
<accession>A0ABP0XN97</accession>
<evidence type="ECO:0000256" key="1">
    <source>
        <dbReference type="SAM" id="MobiDB-lite"/>
    </source>
</evidence>
<feature type="transmembrane region" description="Helical" evidence="2">
    <location>
        <begin position="20"/>
        <end position="46"/>
    </location>
</feature>
<feature type="compositionally biased region" description="Polar residues" evidence="1">
    <location>
        <begin position="221"/>
        <end position="230"/>
    </location>
</feature>
<sequence length="344" mass="36964">MGLTTTMRVGPPPRSESGSSSFQAGFATAAVMGSAIMTCLLACYCFRNRSNHLHHHMRLNSDSPSPYQNPGERDRDGISNSRLQGSYGKPQAARVVEQVEMAATRCARTNSMEAGPSSRSQEDTINMATQRVMSSLSPVTGLHDRVAVQANTATTAPQQEAGASSSRSKSIDLGQPSEDSSIKSVHGQSQTLKQNPTARLLLPPPQEARSLPPPATRVQDNRSNPSTAKDQLSLSSSRPLSPPLIPGPPQTRSTQELLSTFNGLPPTYQQAVSQKTSIEPAAISTYNLLPPTYQHVISQQPPRSSNEEPPLAAAVAARLPLSYEQIIATRASPTLPRMETLDFM</sequence>
<keyword evidence="4" id="KW-1185">Reference proteome</keyword>
<keyword evidence="2" id="KW-0472">Membrane</keyword>
<evidence type="ECO:0000313" key="4">
    <source>
        <dbReference type="Proteomes" id="UP001497444"/>
    </source>
</evidence>
<feature type="compositionally biased region" description="Pro residues" evidence="1">
    <location>
        <begin position="240"/>
        <end position="249"/>
    </location>
</feature>
<name>A0ABP0XN97_9BRYO</name>
<keyword evidence="2" id="KW-1133">Transmembrane helix</keyword>
<evidence type="ECO:0000256" key="2">
    <source>
        <dbReference type="SAM" id="Phobius"/>
    </source>
</evidence>
<gene>
    <name evidence="3" type="ORF">CSSPJE1EN1_LOCUS24578</name>
</gene>
<organism evidence="3 4">
    <name type="scientific">Sphagnum jensenii</name>
    <dbReference type="NCBI Taxonomy" id="128206"/>
    <lineage>
        <taxon>Eukaryota</taxon>
        <taxon>Viridiplantae</taxon>
        <taxon>Streptophyta</taxon>
        <taxon>Embryophyta</taxon>
        <taxon>Bryophyta</taxon>
        <taxon>Sphagnophytina</taxon>
        <taxon>Sphagnopsida</taxon>
        <taxon>Sphagnales</taxon>
        <taxon>Sphagnaceae</taxon>
        <taxon>Sphagnum</taxon>
    </lineage>
</organism>
<feature type="compositionally biased region" description="Polar residues" evidence="1">
    <location>
        <begin position="153"/>
        <end position="168"/>
    </location>
</feature>
<dbReference type="EMBL" id="OZ020104">
    <property type="protein sequence ID" value="CAK9279100.1"/>
    <property type="molecule type" value="Genomic_DNA"/>
</dbReference>
<feature type="compositionally biased region" description="Polar residues" evidence="1">
    <location>
        <begin position="177"/>
        <end position="197"/>
    </location>
</feature>
<feature type="region of interest" description="Disordered" evidence="1">
    <location>
        <begin position="1"/>
        <end position="21"/>
    </location>
</feature>
<feature type="region of interest" description="Disordered" evidence="1">
    <location>
        <begin position="153"/>
        <end position="254"/>
    </location>
</feature>
<dbReference type="Proteomes" id="UP001497444">
    <property type="component" value="Chromosome 9"/>
</dbReference>
<reference evidence="3" key="1">
    <citation type="submission" date="2024-02" db="EMBL/GenBank/DDBJ databases">
        <authorList>
            <consortium name="ELIXIR-Norway"/>
            <consortium name="Elixir Norway"/>
        </authorList>
    </citation>
    <scope>NUCLEOTIDE SEQUENCE</scope>
</reference>
<feature type="compositionally biased region" description="Pro residues" evidence="1">
    <location>
        <begin position="202"/>
        <end position="215"/>
    </location>
</feature>
<feature type="region of interest" description="Disordered" evidence="1">
    <location>
        <begin position="57"/>
        <end position="92"/>
    </location>
</feature>
<evidence type="ECO:0000313" key="3">
    <source>
        <dbReference type="EMBL" id="CAK9279100.1"/>
    </source>
</evidence>